<comment type="caution">
    <text evidence="1">The sequence shown here is derived from an EMBL/GenBank/DDBJ whole genome shotgun (WGS) entry which is preliminary data.</text>
</comment>
<protein>
    <submittedName>
        <fullName evidence="1">Uncharacterized protein</fullName>
    </submittedName>
</protein>
<evidence type="ECO:0000313" key="1">
    <source>
        <dbReference type="EMBL" id="GEA85299.1"/>
    </source>
</evidence>
<name>A0A4Y3KLJ6_9CELL</name>
<dbReference type="Proteomes" id="UP000320461">
    <property type="component" value="Unassembled WGS sequence"/>
</dbReference>
<dbReference type="AlphaFoldDB" id="A0A4Y3KLJ6"/>
<organism evidence="1 2">
    <name type="scientific">Cellulomonas gelida</name>
    <dbReference type="NCBI Taxonomy" id="1712"/>
    <lineage>
        <taxon>Bacteria</taxon>
        <taxon>Bacillati</taxon>
        <taxon>Actinomycetota</taxon>
        <taxon>Actinomycetes</taxon>
        <taxon>Micrococcales</taxon>
        <taxon>Cellulomonadaceae</taxon>
        <taxon>Cellulomonas</taxon>
    </lineage>
</organism>
<dbReference type="EMBL" id="BJLQ01000031">
    <property type="protein sequence ID" value="GEA85299.1"/>
    <property type="molecule type" value="Genomic_DNA"/>
</dbReference>
<reference evidence="1 2" key="1">
    <citation type="submission" date="2019-06" db="EMBL/GenBank/DDBJ databases">
        <title>Whole genome shotgun sequence of Cellulomonas gelida NBRC 3748.</title>
        <authorList>
            <person name="Hosoyama A."/>
            <person name="Uohara A."/>
            <person name="Ohji S."/>
            <person name="Ichikawa N."/>
        </authorList>
    </citation>
    <scope>NUCLEOTIDE SEQUENCE [LARGE SCALE GENOMIC DNA]</scope>
    <source>
        <strain evidence="1 2">NBRC 3748</strain>
    </source>
</reference>
<gene>
    <name evidence="1" type="ORF">CGE01nite_25500</name>
</gene>
<dbReference type="OrthoDB" id="4943636at2"/>
<proteinExistence type="predicted"/>
<dbReference type="RefSeq" id="WP_141371297.1">
    <property type="nucleotide sequence ID" value="NZ_BJLQ01000031.1"/>
</dbReference>
<keyword evidence="2" id="KW-1185">Reference proteome</keyword>
<evidence type="ECO:0000313" key="2">
    <source>
        <dbReference type="Proteomes" id="UP000320461"/>
    </source>
</evidence>
<sequence>MSAPGLRPAPPADEATWQHRWEEALASFEIDLVAAEELLRVAHLPGVAEVAELSSWHPPADLGPLPAPLLARAQAVLERQIEVAGLIAQAAASSRRQMATTRALRARPEAVPVYLDAQG</sequence>
<accession>A0A4Y3KLJ6</accession>